<proteinExistence type="predicted"/>
<dbReference type="EMBL" id="PDUU01000003">
    <property type="protein sequence ID" value="PHN98730.1"/>
    <property type="molecule type" value="Genomic_DNA"/>
</dbReference>
<reference evidence="2 5" key="3">
    <citation type="submission" date="2023-07" db="EMBL/GenBank/DDBJ databases">
        <title>Genome content predicts the carbon catabolic preferences of heterotrophic bacteria.</title>
        <authorList>
            <person name="Gralka M."/>
        </authorList>
    </citation>
    <scope>NUCLEOTIDE SEQUENCE [LARGE SCALE GENOMIC DNA]</scope>
    <source>
        <strain evidence="2 5">4G03</strain>
    </source>
</reference>
<evidence type="ECO:0000313" key="2">
    <source>
        <dbReference type="EMBL" id="MDP2540777.1"/>
    </source>
</evidence>
<dbReference type="EMBL" id="JAUYVU010000002">
    <property type="protein sequence ID" value="MDP2540777.1"/>
    <property type="molecule type" value="Genomic_DNA"/>
</dbReference>
<evidence type="ECO:0008006" key="6">
    <source>
        <dbReference type="Google" id="ProtNLM"/>
    </source>
</evidence>
<dbReference type="Proteomes" id="UP001242342">
    <property type="component" value="Unassembled WGS sequence"/>
</dbReference>
<keyword evidence="5" id="KW-1185">Reference proteome</keyword>
<reference evidence="3" key="2">
    <citation type="submission" date="2017-10" db="EMBL/GenBank/DDBJ databases">
        <authorList>
            <person name="Enke T.N."/>
            <person name="Cordero O.X."/>
        </authorList>
    </citation>
    <scope>NUCLEOTIDE SEQUENCE</scope>
    <source>
        <strain evidence="3">4G03</strain>
    </source>
</reference>
<comment type="caution">
    <text evidence="3">The sequence shown here is derived from an EMBL/GenBank/DDBJ whole genome shotgun (WGS) entry which is preliminary data.</text>
</comment>
<evidence type="ECO:0000313" key="5">
    <source>
        <dbReference type="Proteomes" id="UP001242342"/>
    </source>
</evidence>
<feature type="signal peptide" evidence="1">
    <location>
        <begin position="1"/>
        <end position="23"/>
    </location>
</feature>
<evidence type="ECO:0000313" key="3">
    <source>
        <dbReference type="EMBL" id="PHN98730.1"/>
    </source>
</evidence>
<dbReference type="Gene3D" id="2.130.10.10">
    <property type="entry name" value="YVTN repeat-like/Quinoprotein amine dehydrogenase"/>
    <property type="match status" value="1"/>
</dbReference>
<dbReference type="Proteomes" id="UP000222163">
    <property type="component" value="Unassembled WGS sequence"/>
</dbReference>
<evidence type="ECO:0000256" key="1">
    <source>
        <dbReference type="SAM" id="SignalP"/>
    </source>
</evidence>
<protein>
    <recommendedName>
        <fullName evidence="6">Photosynthesis system II assembly factor Ycf48/Hcf136-like domain-containing protein</fullName>
    </recommendedName>
</protein>
<gene>
    <name evidence="3" type="ORF">CSC81_04340</name>
    <name evidence="2" type="ORF">Q8W23_04740</name>
</gene>
<reference evidence="3 4" key="1">
    <citation type="journal article" date="2016" name="Nat. Commun.">
        <title>Microbial interactions lead to rapid micro-scale successions on model marine particles.</title>
        <authorList>
            <person name="Datta M.S."/>
            <person name="Sliwerska E."/>
            <person name="Gore J."/>
            <person name="Polz M.F."/>
            <person name="Cordero O.X."/>
        </authorList>
    </citation>
    <scope>NUCLEOTIDE SEQUENCE [LARGE SCALE GENOMIC DNA]</scope>
    <source>
        <strain evidence="3 4">4G03</strain>
    </source>
</reference>
<dbReference type="AlphaFoldDB" id="A0A2G1BXG8"/>
<evidence type="ECO:0000313" key="4">
    <source>
        <dbReference type="Proteomes" id="UP000222163"/>
    </source>
</evidence>
<dbReference type="PROSITE" id="PS51257">
    <property type="entry name" value="PROKAR_LIPOPROTEIN"/>
    <property type="match status" value="1"/>
</dbReference>
<accession>A0A2G1BXG8</accession>
<feature type="chain" id="PRO_5013686144" description="Photosynthesis system II assembly factor Ycf48/Hcf136-like domain-containing protein" evidence="1">
    <location>
        <begin position="24"/>
        <end position="367"/>
    </location>
</feature>
<sequence>MKLREIFIAFFSLMLIISCSSNDDTPDSGDGNDDTTPSESITITKMNSFTELPLKSIHFENEETGYVAASMLNINSVASEIYKTINGGRTWEKVFANNSFYIEKIKVLKPNLIVALGLSGEIVISKDSGKTWDINTVLTNKGYILKDLTYNIHDEIYIVGYKEATKKGVIFLTWNEGELWNEYTGNDEFQKMMENNMLSSVDYIKETGFMIIGGGLNDKGTLVTQYKSKYELMETKQNIRYEDIACKDGIVMAIGSNGIVNAENERGGIYGTYSSYDWQTFDYNNNNRLTAVALGTGRSKNIIVVGRNKSNNLADGEFMASSKDYGDHWELINHEFVTAAWNDVESLNENTFIAIGHKGLLVKIVIE</sequence>
<dbReference type="RefSeq" id="WP_141554027.1">
    <property type="nucleotide sequence ID" value="NZ_JAUYVU010000002.1"/>
</dbReference>
<dbReference type="SUPFAM" id="SSF110296">
    <property type="entry name" value="Oligoxyloglucan reducing end-specific cellobiohydrolase"/>
    <property type="match status" value="1"/>
</dbReference>
<organism evidence="3 4">
    <name type="scientific">Tenacibaculum discolor</name>
    <dbReference type="NCBI Taxonomy" id="361581"/>
    <lineage>
        <taxon>Bacteria</taxon>
        <taxon>Pseudomonadati</taxon>
        <taxon>Bacteroidota</taxon>
        <taxon>Flavobacteriia</taxon>
        <taxon>Flavobacteriales</taxon>
        <taxon>Flavobacteriaceae</taxon>
        <taxon>Tenacibaculum</taxon>
    </lineage>
</organism>
<keyword evidence="1" id="KW-0732">Signal</keyword>
<name>A0A2G1BXG8_9FLAO</name>
<dbReference type="InterPro" id="IPR015943">
    <property type="entry name" value="WD40/YVTN_repeat-like_dom_sf"/>
</dbReference>